<feature type="region of interest" description="Disordered" evidence="1">
    <location>
        <begin position="81"/>
        <end position="121"/>
    </location>
</feature>
<protein>
    <submittedName>
        <fullName evidence="2">Uncharacterized protein</fullName>
    </submittedName>
</protein>
<sequence>MWGAPRRPLVPITRAPGLRAPSAVSLAPKWWVPRAPIPDAEGGSGPIAPSSAATPGGGHTSAPERRVLLCFSGTEGPAAFLRPAGRALAPRSPGRRSPPPRLQNGRRPALQLPIRRKSPGW</sequence>
<evidence type="ECO:0000256" key="1">
    <source>
        <dbReference type="SAM" id="MobiDB-lite"/>
    </source>
</evidence>
<reference evidence="2" key="1">
    <citation type="journal article" date="2022" name="bioRxiv">
        <title>Sequencing and chromosome-scale assembly of the giantPleurodeles waltlgenome.</title>
        <authorList>
            <person name="Brown T."/>
            <person name="Elewa A."/>
            <person name="Iarovenko S."/>
            <person name="Subramanian E."/>
            <person name="Araus A.J."/>
            <person name="Petzold A."/>
            <person name="Susuki M."/>
            <person name="Suzuki K.-i.T."/>
            <person name="Hayashi T."/>
            <person name="Toyoda A."/>
            <person name="Oliveira C."/>
            <person name="Osipova E."/>
            <person name="Leigh N.D."/>
            <person name="Simon A."/>
            <person name="Yun M.H."/>
        </authorList>
    </citation>
    <scope>NUCLEOTIDE SEQUENCE</scope>
    <source>
        <strain evidence="2">20211129_DDA</strain>
        <tissue evidence="2">Liver</tissue>
    </source>
</reference>
<dbReference type="AlphaFoldDB" id="A0AAV7MWG3"/>
<comment type="caution">
    <text evidence="2">The sequence shown here is derived from an EMBL/GenBank/DDBJ whole genome shotgun (WGS) entry which is preliminary data.</text>
</comment>
<dbReference type="Proteomes" id="UP001066276">
    <property type="component" value="Chromosome 9"/>
</dbReference>
<proteinExistence type="predicted"/>
<feature type="compositionally biased region" description="Low complexity" evidence="1">
    <location>
        <begin position="81"/>
        <end position="92"/>
    </location>
</feature>
<accession>A0AAV7MWG3</accession>
<dbReference type="EMBL" id="JANPWB010000013">
    <property type="protein sequence ID" value="KAJ1107065.1"/>
    <property type="molecule type" value="Genomic_DNA"/>
</dbReference>
<evidence type="ECO:0000313" key="3">
    <source>
        <dbReference type="Proteomes" id="UP001066276"/>
    </source>
</evidence>
<gene>
    <name evidence="2" type="ORF">NDU88_004462</name>
</gene>
<organism evidence="2 3">
    <name type="scientific">Pleurodeles waltl</name>
    <name type="common">Iberian ribbed newt</name>
    <dbReference type="NCBI Taxonomy" id="8319"/>
    <lineage>
        <taxon>Eukaryota</taxon>
        <taxon>Metazoa</taxon>
        <taxon>Chordata</taxon>
        <taxon>Craniata</taxon>
        <taxon>Vertebrata</taxon>
        <taxon>Euteleostomi</taxon>
        <taxon>Amphibia</taxon>
        <taxon>Batrachia</taxon>
        <taxon>Caudata</taxon>
        <taxon>Salamandroidea</taxon>
        <taxon>Salamandridae</taxon>
        <taxon>Pleurodelinae</taxon>
        <taxon>Pleurodeles</taxon>
    </lineage>
</organism>
<evidence type="ECO:0000313" key="2">
    <source>
        <dbReference type="EMBL" id="KAJ1107065.1"/>
    </source>
</evidence>
<name>A0AAV7MWG3_PLEWA</name>
<feature type="region of interest" description="Disordered" evidence="1">
    <location>
        <begin position="34"/>
        <end position="63"/>
    </location>
</feature>
<keyword evidence="3" id="KW-1185">Reference proteome</keyword>